<dbReference type="HOGENOM" id="CLU_2765145_0_0_1"/>
<sequence>MLVRMDVMDVGVLDWQSCPHDGSWMLSIETTRYAGFPNRIYSHFSAYNIDYLGHMLVVVNWENMGYRDSR</sequence>
<dbReference type="EMBL" id="CAQQ02375953">
    <property type="status" value="NOT_ANNOTATED_CDS"/>
    <property type="molecule type" value="Genomic_DNA"/>
</dbReference>
<dbReference type="AlphaFoldDB" id="T1H2F1"/>
<organism evidence="1 2">
    <name type="scientific">Megaselia scalaris</name>
    <name type="common">Humpbacked fly</name>
    <name type="synonym">Phora scalaris</name>
    <dbReference type="NCBI Taxonomy" id="36166"/>
    <lineage>
        <taxon>Eukaryota</taxon>
        <taxon>Metazoa</taxon>
        <taxon>Ecdysozoa</taxon>
        <taxon>Arthropoda</taxon>
        <taxon>Hexapoda</taxon>
        <taxon>Insecta</taxon>
        <taxon>Pterygota</taxon>
        <taxon>Neoptera</taxon>
        <taxon>Endopterygota</taxon>
        <taxon>Diptera</taxon>
        <taxon>Brachycera</taxon>
        <taxon>Muscomorpha</taxon>
        <taxon>Platypezoidea</taxon>
        <taxon>Phoridae</taxon>
        <taxon>Megaseliini</taxon>
        <taxon>Megaselia</taxon>
    </lineage>
</organism>
<protein>
    <submittedName>
        <fullName evidence="1">Uncharacterized protein</fullName>
    </submittedName>
</protein>
<evidence type="ECO:0000313" key="2">
    <source>
        <dbReference type="Proteomes" id="UP000015102"/>
    </source>
</evidence>
<name>T1H2F1_MEGSC</name>
<keyword evidence="2" id="KW-1185">Reference proteome</keyword>
<dbReference type="EnsemblMetazoa" id="MESCA010396-RA">
    <property type="protein sequence ID" value="MESCA010396-PA"/>
    <property type="gene ID" value="MESCA010396"/>
</dbReference>
<reference evidence="2" key="1">
    <citation type="submission" date="2013-02" db="EMBL/GenBank/DDBJ databases">
        <authorList>
            <person name="Hughes D."/>
        </authorList>
    </citation>
    <scope>NUCLEOTIDE SEQUENCE</scope>
    <source>
        <strain>Durham</strain>
        <strain evidence="2">NC isolate 2 -- Noor lab</strain>
    </source>
</reference>
<reference evidence="1" key="2">
    <citation type="submission" date="2015-06" db="UniProtKB">
        <authorList>
            <consortium name="EnsemblMetazoa"/>
        </authorList>
    </citation>
    <scope>IDENTIFICATION</scope>
</reference>
<dbReference type="Proteomes" id="UP000015102">
    <property type="component" value="Unassembled WGS sequence"/>
</dbReference>
<proteinExistence type="predicted"/>
<accession>T1H2F1</accession>
<evidence type="ECO:0000313" key="1">
    <source>
        <dbReference type="EnsemblMetazoa" id="MESCA010396-PA"/>
    </source>
</evidence>